<feature type="compositionally biased region" description="Basic residues" evidence="8">
    <location>
        <begin position="1"/>
        <end position="17"/>
    </location>
</feature>
<dbReference type="KEGG" id="snh:120032546"/>
<dbReference type="RefSeq" id="XP_038834616.1">
    <property type="nucleotide sequence ID" value="XM_038978688.1"/>
</dbReference>
<gene>
    <name evidence="10" type="primary">LOC120032546</name>
</gene>
<feature type="region of interest" description="Disordered" evidence="8">
    <location>
        <begin position="1"/>
        <end position="27"/>
    </location>
</feature>
<protein>
    <submittedName>
        <fullName evidence="10">Uncharacterized protein LOC120032546 isoform X1</fullName>
    </submittedName>
</protein>
<dbReference type="GO" id="GO:0005741">
    <property type="term" value="C:mitochondrial outer membrane"/>
    <property type="evidence" value="ECO:0007669"/>
    <property type="project" value="UniProtKB-SubCell"/>
</dbReference>
<keyword evidence="3" id="KW-0812">Transmembrane</keyword>
<name>A0A8U0U0K8_SALNM</name>
<dbReference type="Proteomes" id="UP000808372">
    <property type="component" value="Chromosome 39"/>
</dbReference>
<keyword evidence="5" id="KW-1133">Transmembrane helix</keyword>
<keyword evidence="9" id="KW-1185">Reference proteome</keyword>
<dbReference type="Pfam" id="PF10265">
    <property type="entry name" value="Miga"/>
    <property type="match status" value="1"/>
</dbReference>
<evidence type="ECO:0000256" key="8">
    <source>
        <dbReference type="SAM" id="MobiDB-lite"/>
    </source>
</evidence>
<comment type="similarity">
    <text evidence="2">Belongs to the mitoguardin family.</text>
</comment>
<evidence type="ECO:0000256" key="2">
    <source>
        <dbReference type="ARBA" id="ARBA00008969"/>
    </source>
</evidence>
<keyword evidence="7" id="KW-0472">Membrane</keyword>
<comment type="subcellular location">
    <subcellularLocation>
        <location evidence="1">Mitochondrion outer membrane</location>
    </subcellularLocation>
</comment>
<sequence length="507" mass="58024">MGRLRSHRKRQKRRVRDHRQGDSDFEEETTVLDEVQLDVPLDDVPDVPQLPVLLDVQNAAIILEDVPDVQTIIEEATGNWQLIPIRFSPLVKAWRTFQFISPIITYLRGGSQQVVVRMHHVSRMRGLETQLVWAISKETARLSPEGIPYCATKVQSITWIQRLAGRVTHYASHLRHETSVGVTLGCYQQTDVSVVYTTLHMGLDGLLSSSAWSEAASFSTPTTQQFTDPEPEGHKCYEGWEEDLLPEEREVPLLNLYLTTKRVEDIALRLVSLRQAFTTLLGSTLSRNHLFVAGKVLLGALVQASHMDEAKFIRTYNDFVDYLSEPSKRNDIERELAEAKIHHVNMIDVLFELVLFGMMTTQKSLMVHPGGFVERLYALLYSFLPTAANMEPEADRYLLLLNVRVKRLLPVYFHILSVLPFLLPYSWLTRFQCHFRESISNCLSPLDKLVTQSHFLCVVWCSFQGGLMALLDDMFGQQLAWYFNPESLVTELSSLLEYHLENLMASM</sequence>
<evidence type="ECO:0000313" key="9">
    <source>
        <dbReference type="Proteomes" id="UP000808372"/>
    </source>
</evidence>
<evidence type="ECO:0000256" key="6">
    <source>
        <dbReference type="ARBA" id="ARBA00023128"/>
    </source>
</evidence>
<dbReference type="AlphaFoldDB" id="A0A8U0U0K8"/>
<dbReference type="PANTHER" id="PTHR21508:SF5">
    <property type="entry name" value="MITOGUARDIN"/>
    <property type="match status" value="1"/>
</dbReference>
<evidence type="ECO:0000256" key="5">
    <source>
        <dbReference type="ARBA" id="ARBA00022989"/>
    </source>
</evidence>
<evidence type="ECO:0000313" key="10">
    <source>
        <dbReference type="RefSeq" id="XP_038834616.1"/>
    </source>
</evidence>
<evidence type="ECO:0000256" key="4">
    <source>
        <dbReference type="ARBA" id="ARBA00022787"/>
    </source>
</evidence>
<organism evidence="9 10">
    <name type="scientific">Salvelinus namaycush</name>
    <name type="common">Lake trout</name>
    <name type="synonym">Salmo namaycush</name>
    <dbReference type="NCBI Taxonomy" id="8040"/>
    <lineage>
        <taxon>Eukaryota</taxon>
        <taxon>Metazoa</taxon>
        <taxon>Chordata</taxon>
        <taxon>Craniata</taxon>
        <taxon>Vertebrata</taxon>
        <taxon>Euteleostomi</taxon>
        <taxon>Actinopterygii</taxon>
        <taxon>Neopterygii</taxon>
        <taxon>Teleostei</taxon>
        <taxon>Protacanthopterygii</taxon>
        <taxon>Salmoniformes</taxon>
        <taxon>Salmonidae</taxon>
        <taxon>Salmoninae</taxon>
        <taxon>Salvelinus</taxon>
    </lineage>
</organism>
<evidence type="ECO:0000256" key="1">
    <source>
        <dbReference type="ARBA" id="ARBA00004294"/>
    </source>
</evidence>
<dbReference type="GeneID" id="120032546"/>
<keyword evidence="4" id="KW-1000">Mitochondrion outer membrane</keyword>
<dbReference type="GO" id="GO:0008053">
    <property type="term" value="P:mitochondrial fusion"/>
    <property type="evidence" value="ECO:0007669"/>
    <property type="project" value="InterPro"/>
</dbReference>
<accession>A0A8U0U0K8</accession>
<keyword evidence="6" id="KW-0496">Mitochondrion</keyword>
<dbReference type="PANTHER" id="PTHR21508">
    <property type="entry name" value="MITOGUARDIN"/>
    <property type="match status" value="1"/>
</dbReference>
<dbReference type="InterPro" id="IPR019392">
    <property type="entry name" value="Miga"/>
</dbReference>
<proteinExistence type="inferred from homology"/>
<reference evidence="10" key="1">
    <citation type="submission" date="2025-08" db="UniProtKB">
        <authorList>
            <consortium name="RefSeq"/>
        </authorList>
    </citation>
    <scope>IDENTIFICATION</scope>
    <source>
        <tissue evidence="10">White muscle</tissue>
    </source>
</reference>
<evidence type="ECO:0000256" key="7">
    <source>
        <dbReference type="ARBA" id="ARBA00023136"/>
    </source>
</evidence>
<evidence type="ECO:0000256" key="3">
    <source>
        <dbReference type="ARBA" id="ARBA00022692"/>
    </source>
</evidence>